<gene>
    <name evidence="1" type="ORF">A2161_16445</name>
</gene>
<proteinExistence type="predicted"/>
<name>A0A1F7RWE9_9BACT</name>
<comment type="caution">
    <text evidence="1">The sequence shown here is derived from an EMBL/GenBank/DDBJ whole genome shotgun (WGS) entry which is preliminary data.</text>
</comment>
<dbReference type="EMBL" id="MGDD01000157">
    <property type="protein sequence ID" value="OGL45872.1"/>
    <property type="molecule type" value="Genomic_DNA"/>
</dbReference>
<reference evidence="1 2" key="1">
    <citation type="journal article" date="2016" name="Nat. Commun.">
        <title>Thousands of microbial genomes shed light on interconnected biogeochemical processes in an aquifer system.</title>
        <authorList>
            <person name="Anantharaman K."/>
            <person name="Brown C.T."/>
            <person name="Hug L.A."/>
            <person name="Sharon I."/>
            <person name="Castelle C.J."/>
            <person name="Probst A.J."/>
            <person name="Thomas B.C."/>
            <person name="Singh A."/>
            <person name="Wilkins M.J."/>
            <person name="Karaoz U."/>
            <person name="Brodie E.L."/>
            <person name="Williams K.H."/>
            <person name="Hubbard S.S."/>
            <person name="Banfield J.F."/>
        </authorList>
    </citation>
    <scope>NUCLEOTIDE SEQUENCE [LARGE SCALE GENOMIC DNA]</scope>
</reference>
<dbReference type="Proteomes" id="UP000179266">
    <property type="component" value="Unassembled WGS sequence"/>
</dbReference>
<dbReference type="AlphaFoldDB" id="A0A1F7RWE9"/>
<protein>
    <submittedName>
        <fullName evidence="1">Uncharacterized protein</fullName>
    </submittedName>
</protein>
<evidence type="ECO:0000313" key="1">
    <source>
        <dbReference type="EMBL" id="OGL45872.1"/>
    </source>
</evidence>
<evidence type="ECO:0000313" key="2">
    <source>
        <dbReference type="Proteomes" id="UP000179266"/>
    </source>
</evidence>
<organism evidence="1 2">
    <name type="scientific">Candidatus Schekmanbacteria bacterium RBG_13_48_7</name>
    <dbReference type="NCBI Taxonomy" id="1817878"/>
    <lineage>
        <taxon>Bacteria</taxon>
        <taxon>Candidatus Schekmaniibacteriota</taxon>
    </lineage>
</organism>
<accession>A0A1F7RWE9</accession>
<sequence length="62" mass="7145">MEIPSNARRAIEVLGLQRRGRTAEAESVLKHAEPFTLMLRRVIRKPKERNAAFDGRFVVEIN</sequence>